<evidence type="ECO:0000313" key="1">
    <source>
        <dbReference type="EMBL" id="CQD23320.1"/>
    </source>
</evidence>
<dbReference type="RefSeq" id="WP_083071560.1">
    <property type="nucleotide sequence ID" value="NZ_CTEC01000003.1"/>
</dbReference>
<dbReference type="EMBL" id="CTEC01000003">
    <property type="protein sequence ID" value="CQD23320.1"/>
    <property type="molecule type" value="Genomic_DNA"/>
</dbReference>
<sequence length="115" mass="12365">MTAELDLPLEVVIAATPARKSRRGTETRQRTERYTLRLLPSEQQVAEALAGEFEKSSVQALLLDALQPLMTPEALALLAADPQALQDLAEQRGLTKAQALILRALEGASTSAKAS</sequence>
<proteinExistence type="predicted"/>
<dbReference type="Proteomes" id="UP000199601">
    <property type="component" value="Unassembled WGS sequence"/>
</dbReference>
<keyword evidence="2" id="KW-1185">Reference proteome</keyword>
<organism evidence="1 2">
    <name type="scientific">Mycobacterium europaeum</name>
    <dbReference type="NCBI Taxonomy" id="761804"/>
    <lineage>
        <taxon>Bacteria</taxon>
        <taxon>Bacillati</taxon>
        <taxon>Actinomycetota</taxon>
        <taxon>Actinomycetes</taxon>
        <taxon>Mycobacteriales</taxon>
        <taxon>Mycobacteriaceae</taxon>
        <taxon>Mycobacterium</taxon>
        <taxon>Mycobacterium simiae complex</taxon>
    </lineage>
</organism>
<name>A0A0U1DV48_9MYCO</name>
<reference evidence="2" key="1">
    <citation type="submission" date="2015-03" db="EMBL/GenBank/DDBJ databases">
        <authorList>
            <person name="Urmite Genomes"/>
        </authorList>
    </citation>
    <scope>NUCLEOTIDE SEQUENCE [LARGE SCALE GENOMIC DNA]</scope>
    <source>
        <strain evidence="2">CSUR P1344</strain>
    </source>
</reference>
<evidence type="ECO:0000313" key="2">
    <source>
        <dbReference type="Proteomes" id="UP000199601"/>
    </source>
</evidence>
<protein>
    <submittedName>
        <fullName evidence="1">Uncharacterized protein</fullName>
    </submittedName>
</protein>
<gene>
    <name evidence="1" type="ORF">BN000_05813</name>
</gene>
<dbReference type="AlphaFoldDB" id="A0A0U1DV48"/>
<accession>A0A0U1DV48</accession>